<dbReference type="InterPro" id="IPR001769">
    <property type="entry name" value="Gingipain"/>
</dbReference>
<dbReference type="SUPFAM" id="SSF52129">
    <property type="entry name" value="Caspase-like"/>
    <property type="match status" value="1"/>
</dbReference>
<dbReference type="Proteomes" id="UP001241110">
    <property type="component" value="Unassembled WGS sequence"/>
</dbReference>
<dbReference type="RefSeq" id="WP_313989913.1">
    <property type="nucleotide sequence ID" value="NZ_JASJOS010000037.1"/>
</dbReference>
<keyword evidence="1" id="KW-0732">Signal</keyword>
<dbReference type="GO" id="GO:0008234">
    <property type="term" value="F:cysteine-type peptidase activity"/>
    <property type="evidence" value="ECO:0007669"/>
    <property type="project" value="InterPro"/>
</dbReference>
<dbReference type="Pfam" id="PF01364">
    <property type="entry name" value="Peptidase_C25"/>
    <property type="match status" value="1"/>
</dbReference>
<dbReference type="NCBIfam" id="NF033707">
    <property type="entry name" value="T9SS_sortase"/>
    <property type="match status" value="1"/>
</dbReference>
<dbReference type="AlphaFoldDB" id="A0AAE3R1G6"/>
<organism evidence="3 4">
    <name type="scientific">Xanthocytophaga flava</name>
    <dbReference type="NCBI Taxonomy" id="3048013"/>
    <lineage>
        <taxon>Bacteria</taxon>
        <taxon>Pseudomonadati</taxon>
        <taxon>Bacteroidota</taxon>
        <taxon>Cytophagia</taxon>
        <taxon>Cytophagales</taxon>
        <taxon>Rhodocytophagaceae</taxon>
        <taxon>Xanthocytophaga</taxon>
    </lineage>
</organism>
<dbReference type="Gene3D" id="3.40.50.10390">
    <property type="entry name" value="Gingipain r, domain 1"/>
    <property type="match status" value="1"/>
</dbReference>
<dbReference type="NCBIfam" id="TIGR04183">
    <property type="entry name" value="Por_Secre_tail"/>
    <property type="match status" value="1"/>
</dbReference>
<evidence type="ECO:0000256" key="1">
    <source>
        <dbReference type="ARBA" id="ARBA00022729"/>
    </source>
</evidence>
<dbReference type="InterPro" id="IPR026444">
    <property type="entry name" value="Secre_tail"/>
</dbReference>
<evidence type="ECO:0000313" key="4">
    <source>
        <dbReference type="Proteomes" id="UP001241110"/>
    </source>
</evidence>
<evidence type="ECO:0000313" key="3">
    <source>
        <dbReference type="EMBL" id="MDJ1486368.1"/>
    </source>
</evidence>
<proteinExistence type="predicted"/>
<reference evidence="3" key="1">
    <citation type="submission" date="2023-05" db="EMBL/GenBank/DDBJ databases">
        <authorList>
            <person name="Zhang X."/>
        </authorList>
    </citation>
    <scope>NUCLEOTIDE SEQUENCE</scope>
    <source>
        <strain evidence="3">YF14B1</strain>
    </source>
</reference>
<evidence type="ECO:0000259" key="2">
    <source>
        <dbReference type="Pfam" id="PF01364"/>
    </source>
</evidence>
<dbReference type="InterPro" id="IPR029031">
    <property type="entry name" value="Gingipain_N_sf"/>
</dbReference>
<gene>
    <name evidence="3" type="primary">porU</name>
    <name evidence="3" type="ORF">QNI16_38165</name>
</gene>
<dbReference type="EMBL" id="JASJOS010000037">
    <property type="protein sequence ID" value="MDJ1486368.1"/>
    <property type="molecule type" value="Genomic_DNA"/>
</dbReference>
<dbReference type="CDD" id="cd02258">
    <property type="entry name" value="Peptidase_C25_N"/>
    <property type="match status" value="1"/>
</dbReference>
<feature type="domain" description="Gingipain" evidence="2">
    <location>
        <begin position="398"/>
        <end position="764"/>
    </location>
</feature>
<accession>A0AAE3R1G6</accession>
<sequence length="1122" mass="124592">MRQHIIVSFSLFFFIWIPSQVCFGQTNSVLATGSWYKIAITQSGIYKLTLSDLQKAGISTSIDPRNLHIYGNGGAMLPQANADSRPIDLTEIAIQVEGENDRKLDNTDYILFYGQGPHIIYHDSLTYRLSHKINIYSDTAYYFLTVNNIPGKRITTSPSITGATQQVTTFDDYIFHEKEVYNILGSGRTWWGEKFDAVTTQSFTFDIPGIISSKSARLDITVMAQSTASSQFSIKSSEQSIGTLSISPISSGTYDIKGTTNSGNFTFSPSGSPLPITLTFERSTGVGYLDRIGIQSSRQLKLYGDQTTFRTFESFTNEKLRYHITEDGNTARIWDISDVQQPFTINYSTQGSELVFEAAGRQWKEFVVFNPQSILLTPESIRQVANQNIRASTTPELLIITHPDFYAEAQRLVAFRTSHDGLTTLLVTPAQIYNEFSSGKQDISAIRDFIRSIYQQSTNLKYVLLFGDASYDYKNRLTGNTNYVPVYESIQSLHPIYSYSSDDFFGFMEENEGEWIENGSGDHTLEVSIGRLPVKTKQEASIVVDKLIGYTQNPEALGNWRQKIAFVADDGDANTHQLDANRLATLIESTYPTYASKKIFLDAYPQISYSNGQQSPEAVAAIDQAVDNGCLIINYTGHGSEIGWAQEQILSVGQIQGWNNRNHLPLFVTATCEFGRYDNPERVSGAELVLLNAVGGGIGLLTTTRPVFSSSNYAINLAFYNSVFTPVNGAMPRLGDIMRYTKNNSLSGSVNRNFALLGDPSMRLAYPSLKTVLTKVNSKPFITGEDTLKALAHVTLEGEIEDKSGTLMVNFNGTLQTTLFDKPTIHTTLGTESTRMAFSEQNNALFRGQNIIKNGQFQISFVVPKDINYQVGTGILSMYAKPAEGTQDAAGVQQLLVGSSHTDPITDNTPPQIKLFLNDTTFISGGTTTPNSTFLAKLNDENGITISQTGIGHELLAILDDSVVITMNDYFTSLTDTYQKGEIRYSFENLTPGKHTITLRAWDTYNNSSEATLDFTVISDEFHIWNLHNYPNPATESTYFAFEHNRPGNDLEVIISIYSSTGQVIKTLEKNISSATVKVDNIEWNLTSGSENKLVGGIYFYQVRVRCIADSTILAQKMIIVR</sequence>
<comment type="caution">
    <text evidence="3">The sequence shown here is derived from an EMBL/GenBank/DDBJ whole genome shotgun (WGS) entry which is preliminary data.</text>
</comment>
<protein>
    <submittedName>
        <fullName evidence="3">Type IX secretion system sortase PorU</fullName>
    </submittedName>
</protein>
<dbReference type="Gene3D" id="2.60.40.4070">
    <property type="match status" value="1"/>
</dbReference>
<dbReference type="Gene3D" id="3.40.50.1460">
    <property type="match status" value="1"/>
</dbReference>
<dbReference type="GO" id="GO:0006508">
    <property type="term" value="P:proteolysis"/>
    <property type="evidence" value="ECO:0007669"/>
    <property type="project" value="InterPro"/>
</dbReference>
<name>A0AAE3R1G6_9BACT</name>
<dbReference type="InterPro" id="IPR029030">
    <property type="entry name" value="Caspase-like_dom_sf"/>
</dbReference>